<evidence type="ECO:0000313" key="1">
    <source>
        <dbReference type="EMBL" id="KKN28373.1"/>
    </source>
</evidence>
<organism evidence="1">
    <name type="scientific">marine sediment metagenome</name>
    <dbReference type="NCBI Taxonomy" id="412755"/>
    <lineage>
        <taxon>unclassified sequences</taxon>
        <taxon>metagenomes</taxon>
        <taxon>ecological metagenomes</taxon>
    </lineage>
</organism>
<proteinExistence type="predicted"/>
<accession>A0A0F9SG88</accession>
<name>A0A0F9SG88_9ZZZZ</name>
<gene>
    <name evidence="1" type="ORF">LCGC14_0854990</name>
</gene>
<protein>
    <submittedName>
        <fullName evidence="1">Uncharacterized protein</fullName>
    </submittedName>
</protein>
<dbReference type="EMBL" id="LAZR01002570">
    <property type="protein sequence ID" value="KKN28373.1"/>
    <property type="molecule type" value="Genomic_DNA"/>
</dbReference>
<reference evidence="1" key="1">
    <citation type="journal article" date="2015" name="Nature">
        <title>Complex archaea that bridge the gap between prokaryotes and eukaryotes.</title>
        <authorList>
            <person name="Spang A."/>
            <person name="Saw J.H."/>
            <person name="Jorgensen S.L."/>
            <person name="Zaremba-Niedzwiedzka K."/>
            <person name="Martijn J."/>
            <person name="Lind A.E."/>
            <person name="van Eijk R."/>
            <person name="Schleper C."/>
            <person name="Guy L."/>
            <person name="Ettema T.J."/>
        </authorList>
    </citation>
    <scope>NUCLEOTIDE SEQUENCE</scope>
</reference>
<comment type="caution">
    <text evidence="1">The sequence shown here is derived from an EMBL/GenBank/DDBJ whole genome shotgun (WGS) entry which is preliminary data.</text>
</comment>
<sequence length="110" mass="12767">MTFGYRIRALNMHLLGGNVFETNKGFRLFSELKDAEFHKKYLELIGFDELLIENVFYQSPQGVIDDTKGHIARTTELIVHWHNSGYCDIKNCKTCVRAKKLIELLDNSED</sequence>
<dbReference type="AlphaFoldDB" id="A0A0F9SG88"/>